<name>A0A0Q0RH11_9ARCH</name>
<keyword evidence="2" id="KW-1185">Reference proteome</keyword>
<evidence type="ECO:0000313" key="2">
    <source>
        <dbReference type="Proteomes" id="UP000050301"/>
    </source>
</evidence>
<keyword evidence="1" id="KW-0418">Kinase</keyword>
<protein>
    <submittedName>
        <fullName evidence="1">2-phosphoglycerate kinase</fullName>
    </submittedName>
</protein>
<evidence type="ECO:0000313" key="1">
    <source>
        <dbReference type="EMBL" id="KQB34505.1"/>
    </source>
</evidence>
<dbReference type="InterPro" id="IPR027417">
    <property type="entry name" value="P-loop_NTPase"/>
</dbReference>
<dbReference type="GeneID" id="84222021"/>
<gene>
    <name evidence="1" type="ORF">AOG55_00095</name>
</gene>
<dbReference type="PANTHER" id="PTHR33477:SF3">
    <property type="entry name" value="P-LOOP NTPASE DOMAIN-CONTAINING PROTEIN LPA1 HOMOLOG 1"/>
    <property type="match status" value="1"/>
</dbReference>
<dbReference type="Pfam" id="PF13207">
    <property type="entry name" value="AAA_17"/>
    <property type="match status" value="1"/>
</dbReference>
<dbReference type="SUPFAM" id="SSF52540">
    <property type="entry name" value="P-loop containing nucleoside triphosphate hydrolases"/>
    <property type="match status" value="1"/>
</dbReference>
<dbReference type="InParanoid" id="A0A0Q0RH11"/>
<dbReference type="AlphaFoldDB" id="A0A0Q0RH11"/>
<dbReference type="Gene3D" id="3.40.50.300">
    <property type="entry name" value="P-loop containing nucleotide triphosphate hydrolases"/>
    <property type="match status" value="1"/>
</dbReference>
<dbReference type="Proteomes" id="UP000050301">
    <property type="component" value="Unassembled WGS sequence"/>
</dbReference>
<organism evidence="1 2">
    <name type="scientific">Acidiplasma cupricumulans</name>
    <dbReference type="NCBI Taxonomy" id="312540"/>
    <lineage>
        <taxon>Archaea</taxon>
        <taxon>Methanobacteriati</taxon>
        <taxon>Thermoplasmatota</taxon>
        <taxon>Thermoplasmata</taxon>
        <taxon>Thermoplasmatales</taxon>
        <taxon>Ferroplasmaceae</taxon>
        <taxon>Acidiplasma</taxon>
    </lineage>
</organism>
<dbReference type="NCBIfam" id="NF008996">
    <property type="entry name" value="PRK12339.1"/>
    <property type="match status" value="1"/>
</dbReference>
<dbReference type="RefSeq" id="WP_048102039.1">
    <property type="nucleotide sequence ID" value="NZ_LKBH01000247.1"/>
</dbReference>
<proteinExistence type="predicted"/>
<keyword evidence="1" id="KW-0808">Transferase</keyword>
<dbReference type="PANTHER" id="PTHR33477">
    <property type="entry name" value="P-LOOP NTPASE DOMAIN-CONTAINING PROTEIN LPA1 HOMOLOG 1"/>
    <property type="match status" value="1"/>
</dbReference>
<dbReference type="GO" id="GO:0016301">
    <property type="term" value="F:kinase activity"/>
    <property type="evidence" value="ECO:0007669"/>
    <property type="project" value="UniProtKB-KW"/>
</dbReference>
<reference evidence="1 2" key="1">
    <citation type="submission" date="2015-09" db="EMBL/GenBank/DDBJ databases">
        <title>Heavy metals and arsenic resistance mechanisms in polyextremophilic archaea of the family Ferroplasmaceae.</title>
        <authorList>
            <person name="Bulaev A.G."/>
            <person name="Kanygina A.V."/>
        </authorList>
    </citation>
    <scope>NUCLEOTIDE SEQUENCE [LARGE SCALE GENOMIC DNA]</scope>
    <source>
        <strain evidence="1 2">BH2</strain>
    </source>
</reference>
<comment type="caution">
    <text evidence="1">The sequence shown here is derived from an EMBL/GenBank/DDBJ whole genome shotgun (WGS) entry which is preliminary data.</text>
</comment>
<dbReference type="EMBL" id="LKBH01000247">
    <property type="protein sequence ID" value="KQB34505.1"/>
    <property type="molecule type" value="Genomic_DNA"/>
</dbReference>
<sequence>MFPVILIGGIPGVGKTSMAGYVAREFNINIILSGDYLREFLRPYAGEILSKSVYESWQFFGEKTEDNIIKGYYEQSKIMYSGINAVLARAIRNGEPLILETLYYIPELIDKNIIDDIIKIYIYVSDHNVHEEMLNSREKFTHINSPGYRLVQQLPVYEVMEKYTLNLLKKYDVFTVDSTNYQLARKKIIKYIEDKINQ</sequence>
<accession>A0A0Q0RH11</accession>